<comment type="caution">
    <text evidence="2">The sequence shown here is derived from an EMBL/GenBank/DDBJ whole genome shotgun (WGS) entry which is preliminary data.</text>
</comment>
<dbReference type="PANTHER" id="PTHR13318">
    <property type="entry name" value="PARTNER OF PAIRED, ISOFORM B-RELATED"/>
    <property type="match status" value="1"/>
</dbReference>
<evidence type="ECO:0000313" key="3">
    <source>
        <dbReference type="Proteomes" id="UP000224567"/>
    </source>
</evidence>
<accession>A0A2G2WG67</accession>
<dbReference type="Gene3D" id="3.80.10.10">
    <property type="entry name" value="Ribonuclease Inhibitor"/>
    <property type="match status" value="1"/>
</dbReference>
<dbReference type="InterPro" id="IPR057207">
    <property type="entry name" value="FBXL15_LRR"/>
</dbReference>
<dbReference type="SUPFAM" id="SSF52047">
    <property type="entry name" value="RNI-like"/>
    <property type="match status" value="1"/>
</dbReference>
<sequence>MYLMYDRPLGQFLPKSLKKLKLQQTDVPLFVSWLDAVRKIPCFNLRSLSLVVDVISDDLLITVMHSLPRLELDLEDRPFMEPSVRDMTNIGLLALKFCECLIVLTIVRSEMNYPSFKRVKNIGMFHVSERCRRLESVKLGGFAKVTEAGYSSILHSCRNLKKFEVLTSPLLSDSVFDNMIGVARKICKTLSMLDVGYIPKITDATIFTIIDAAKALSDLYLRFCNEVIDDAIRILMDRPNHNSSQLQRLVLCNCRGLFAMLPQPQNAFRGFVWLCVELSRIVYKRDKLYAIRKGLPRLVVCGVGCEFGCCDGWQWHKIR</sequence>
<gene>
    <name evidence="2" type="ORF">CQW23_18155</name>
</gene>
<feature type="domain" description="F-box/LRR-repeat protein 15-like leucin rich repeat" evidence="1">
    <location>
        <begin position="42"/>
        <end position="186"/>
    </location>
</feature>
<dbReference type="InterPro" id="IPR032675">
    <property type="entry name" value="LRR_dom_sf"/>
</dbReference>
<dbReference type="PANTHER" id="PTHR13318:SF176">
    <property type="entry name" value="F-BOX PROTEIN AT-B"/>
    <property type="match status" value="1"/>
</dbReference>
<name>A0A2G2WG67_CAPBA</name>
<proteinExistence type="predicted"/>
<evidence type="ECO:0000313" key="2">
    <source>
        <dbReference type="EMBL" id="PHT44130.1"/>
    </source>
</evidence>
<dbReference type="EMBL" id="MLFT02000007">
    <property type="protein sequence ID" value="PHT44130.1"/>
    <property type="molecule type" value="Genomic_DNA"/>
</dbReference>
<dbReference type="GO" id="GO:0019005">
    <property type="term" value="C:SCF ubiquitin ligase complex"/>
    <property type="evidence" value="ECO:0007669"/>
    <property type="project" value="TreeGrafter"/>
</dbReference>
<dbReference type="Pfam" id="PF25372">
    <property type="entry name" value="DUF7885"/>
    <property type="match status" value="1"/>
</dbReference>
<evidence type="ECO:0000259" key="1">
    <source>
        <dbReference type="Pfam" id="PF25372"/>
    </source>
</evidence>
<organism evidence="2 3">
    <name type="scientific">Capsicum baccatum</name>
    <name type="common">Peruvian pepper</name>
    <dbReference type="NCBI Taxonomy" id="33114"/>
    <lineage>
        <taxon>Eukaryota</taxon>
        <taxon>Viridiplantae</taxon>
        <taxon>Streptophyta</taxon>
        <taxon>Embryophyta</taxon>
        <taxon>Tracheophyta</taxon>
        <taxon>Spermatophyta</taxon>
        <taxon>Magnoliopsida</taxon>
        <taxon>eudicotyledons</taxon>
        <taxon>Gunneridae</taxon>
        <taxon>Pentapetalae</taxon>
        <taxon>asterids</taxon>
        <taxon>lamiids</taxon>
        <taxon>Solanales</taxon>
        <taxon>Solanaceae</taxon>
        <taxon>Solanoideae</taxon>
        <taxon>Capsiceae</taxon>
        <taxon>Capsicum</taxon>
    </lineage>
</organism>
<reference evidence="2 3" key="1">
    <citation type="journal article" date="2017" name="Genome Biol.">
        <title>New reference genome sequences of hot pepper reveal the massive evolution of plant disease-resistance genes by retroduplication.</title>
        <authorList>
            <person name="Kim S."/>
            <person name="Park J."/>
            <person name="Yeom S.I."/>
            <person name="Kim Y.M."/>
            <person name="Seo E."/>
            <person name="Kim K.T."/>
            <person name="Kim M.S."/>
            <person name="Lee J.M."/>
            <person name="Cheong K."/>
            <person name="Shin H.S."/>
            <person name="Kim S.B."/>
            <person name="Han K."/>
            <person name="Lee J."/>
            <person name="Park M."/>
            <person name="Lee H.A."/>
            <person name="Lee H.Y."/>
            <person name="Lee Y."/>
            <person name="Oh S."/>
            <person name="Lee J.H."/>
            <person name="Choi E."/>
            <person name="Choi E."/>
            <person name="Lee S.E."/>
            <person name="Jeon J."/>
            <person name="Kim H."/>
            <person name="Choi G."/>
            <person name="Song H."/>
            <person name="Lee J."/>
            <person name="Lee S.C."/>
            <person name="Kwon J.K."/>
            <person name="Lee H.Y."/>
            <person name="Koo N."/>
            <person name="Hong Y."/>
            <person name="Kim R.W."/>
            <person name="Kang W.H."/>
            <person name="Huh J.H."/>
            <person name="Kang B.C."/>
            <person name="Yang T.J."/>
            <person name="Lee Y.H."/>
            <person name="Bennetzen J.L."/>
            <person name="Choi D."/>
        </authorList>
    </citation>
    <scope>NUCLEOTIDE SEQUENCE [LARGE SCALE GENOMIC DNA]</scope>
    <source>
        <strain evidence="3">cv. PBC81</strain>
    </source>
</reference>
<protein>
    <recommendedName>
        <fullName evidence="1">F-box/LRR-repeat protein 15-like leucin rich repeat domain-containing protein</fullName>
    </recommendedName>
</protein>
<dbReference type="AlphaFoldDB" id="A0A2G2WG67"/>
<dbReference type="GO" id="GO:0031146">
    <property type="term" value="P:SCF-dependent proteasomal ubiquitin-dependent protein catabolic process"/>
    <property type="evidence" value="ECO:0007669"/>
    <property type="project" value="TreeGrafter"/>
</dbReference>
<keyword evidence="3" id="KW-1185">Reference proteome</keyword>
<dbReference type="Proteomes" id="UP000224567">
    <property type="component" value="Unassembled WGS sequence"/>
</dbReference>
<dbReference type="OrthoDB" id="567075at2759"/>
<reference evidence="3" key="2">
    <citation type="journal article" date="2017" name="J. Anim. Genet.">
        <title>Multiple reference genome sequences of hot pepper reveal the massive evolution of plant disease resistance genes by retroduplication.</title>
        <authorList>
            <person name="Kim S."/>
            <person name="Park J."/>
            <person name="Yeom S.-I."/>
            <person name="Kim Y.-M."/>
            <person name="Seo E."/>
            <person name="Kim K.-T."/>
            <person name="Kim M.-S."/>
            <person name="Lee J.M."/>
            <person name="Cheong K."/>
            <person name="Shin H.-S."/>
            <person name="Kim S.-B."/>
            <person name="Han K."/>
            <person name="Lee J."/>
            <person name="Park M."/>
            <person name="Lee H.-A."/>
            <person name="Lee H.-Y."/>
            <person name="Lee Y."/>
            <person name="Oh S."/>
            <person name="Lee J.H."/>
            <person name="Choi E."/>
            <person name="Choi E."/>
            <person name="Lee S.E."/>
            <person name="Jeon J."/>
            <person name="Kim H."/>
            <person name="Choi G."/>
            <person name="Song H."/>
            <person name="Lee J."/>
            <person name="Lee S.-C."/>
            <person name="Kwon J.-K."/>
            <person name="Lee H.-Y."/>
            <person name="Koo N."/>
            <person name="Hong Y."/>
            <person name="Kim R.W."/>
            <person name="Kang W.-H."/>
            <person name="Huh J.H."/>
            <person name="Kang B.-C."/>
            <person name="Yang T.-J."/>
            <person name="Lee Y.-H."/>
            <person name="Bennetzen J.L."/>
            <person name="Choi D."/>
        </authorList>
    </citation>
    <scope>NUCLEOTIDE SEQUENCE [LARGE SCALE GENOMIC DNA]</scope>
    <source>
        <strain evidence="3">cv. PBC81</strain>
    </source>
</reference>